<dbReference type="AlphaFoldDB" id="A0A158B044"/>
<comment type="subcellular location">
    <subcellularLocation>
        <location evidence="1">Cell inner membrane</location>
        <topology evidence="1">Multi-pass membrane protein</topology>
    </subcellularLocation>
    <subcellularLocation>
        <location evidence="8">Cell membrane</location>
        <topology evidence="8">Multi-pass membrane protein</topology>
    </subcellularLocation>
</comment>
<dbReference type="GO" id="GO:0022857">
    <property type="term" value="F:transmembrane transporter activity"/>
    <property type="evidence" value="ECO:0007669"/>
    <property type="project" value="InterPro"/>
</dbReference>
<evidence type="ECO:0000313" key="11">
    <source>
        <dbReference type="Proteomes" id="UP000054596"/>
    </source>
</evidence>
<evidence type="ECO:0000256" key="8">
    <source>
        <dbReference type="RuleBase" id="RU363032"/>
    </source>
</evidence>
<comment type="similarity">
    <text evidence="2">Belongs to the binding-protein-dependent transport system permease family. HisMQ subfamily.</text>
</comment>
<dbReference type="PANTHER" id="PTHR30614:SF21">
    <property type="entry name" value="AMINO ACID ABC TRANSPORTER PERMEASE"/>
    <property type="match status" value="1"/>
</dbReference>
<feature type="domain" description="ABC transmembrane type-1" evidence="9">
    <location>
        <begin position="25"/>
        <end position="215"/>
    </location>
</feature>
<feature type="transmembrane region" description="Helical" evidence="8">
    <location>
        <begin position="25"/>
        <end position="49"/>
    </location>
</feature>
<sequence>MIDIIRDNWLVFLIGQYPNGPLGGLALTLILSVLGLGLSFPISIGLALCRTGSIRWLANIATVFVYIIRGIPLVMLVFWTYFLVPVLVGHTVSGVTTLLCTLVIYEAAYLSEVIRAGLMSLPKGQLEAARALGLGYWRTTCFVLLPQALYNMVPSIISQLVSTIKETSIGYVISVQELTFAANAVNNNLLTRPFAVFMILALTYFVACFTLTQVAHYFERRVTRRRTRVNVAIRSLENDTVLESQ</sequence>
<name>A0A158B044_9BURK</name>
<evidence type="ECO:0000256" key="7">
    <source>
        <dbReference type="ARBA" id="ARBA00023136"/>
    </source>
</evidence>
<dbReference type="SUPFAM" id="SSF161098">
    <property type="entry name" value="MetI-like"/>
    <property type="match status" value="1"/>
</dbReference>
<dbReference type="EMBL" id="FCOJ02000021">
    <property type="protein sequence ID" value="SAK63353.1"/>
    <property type="molecule type" value="Genomic_DNA"/>
</dbReference>
<evidence type="ECO:0000313" key="10">
    <source>
        <dbReference type="EMBL" id="SAK63353.1"/>
    </source>
</evidence>
<keyword evidence="11" id="KW-1185">Reference proteome</keyword>
<evidence type="ECO:0000256" key="4">
    <source>
        <dbReference type="ARBA" id="ARBA00022475"/>
    </source>
</evidence>
<evidence type="ECO:0000259" key="9">
    <source>
        <dbReference type="PROSITE" id="PS50928"/>
    </source>
</evidence>
<evidence type="ECO:0000256" key="5">
    <source>
        <dbReference type="ARBA" id="ARBA00022692"/>
    </source>
</evidence>
<keyword evidence="6 8" id="KW-1133">Transmembrane helix</keyword>
<evidence type="ECO:0000256" key="6">
    <source>
        <dbReference type="ARBA" id="ARBA00022989"/>
    </source>
</evidence>
<protein>
    <submittedName>
        <fullName evidence="10">Polar amino acid ABC transporter inner membrane subunit</fullName>
    </submittedName>
</protein>
<evidence type="ECO:0000256" key="3">
    <source>
        <dbReference type="ARBA" id="ARBA00022448"/>
    </source>
</evidence>
<dbReference type="GO" id="GO:0006865">
    <property type="term" value="P:amino acid transport"/>
    <property type="evidence" value="ECO:0007669"/>
    <property type="project" value="TreeGrafter"/>
</dbReference>
<feature type="transmembrane region" description="Helical" evidence="8">
    <location>
        <begin position="56"/>
        <end position="81"/>
    </location>
</feature>
<evidence type="ECO:0000256" key="1">
    <source>
        <dbReference type="ARBA" id="ARBA00004429"/>
    </source>
</evidence>
<dbReference type="GO" id="GO:0043190">
    <property type="term" value="C:ATP-binding cassette (ABC) transporter complex"/>
    <property type="evidence" value="ECO:0007669"/>
    <property type="project" value="InterPro"/>
</dbReference>
<dbReference type="Proteomes" id="UP000054596">
    <property type="component" value="Unassembled WGS sequence"/>
</dbReference>
<dbReference type="Pfam" id="PF00528">
    <property type="entry name" value="BPD_transp_1"/>
    <property type="match status" value="1"/>
</dbReference>
<dbReference type="OrthoDB" id="9809799at2"/>
<keyword evidence="7 8" id="KW-0472">Membrane</keyword>
<reference evidence="10" key="1">
    <citation type="submission" date="2016-01" db="EMBL/GenBank/DDBJ databases">
        <authorList>
            <person name="Peeters C."/>
        </authorList>
    </citation>
    <scope>NUCLEOTIDE SEQUENCE [LARGE SCALE GENOMIC DNA]</scope>
    <source>
        <strain evidence="10">LMG 29325</strain>
    </source>
</reference>
<dbReference type="RefSeq" id="WP_086968945.1">
    <property type="nucleotide sequence ID" value="NZ_FCOJ02000021.1"/>
</dbReference>
<keyword evidence="5 8" id="KW-0812">Transmembrane</keyword>
<evidence type="ECO:0000256" key="2">
    <source>
        <dbReference type="ARBA" id="ARBA00010072"/>
    </source>
</evidence>
<feature type="transmembrane region" description="Helical" evidence="8">
    <location>
        <begin position="194"/>
        <end position="218"/>
    </location>
</feature>
<dbReference type="InterPro" id="IPR000515">
    <property type="entry name" value="MetI-like"/>
</dbReference>
<dbReference type="NCBIfam" id="TIGR01726">
    <property type="entry name" value="HEQRo_perm_3TM"/>
    <property type="match status" value="1"/>
</dbReference>
<feature type="transmembrane region" description="Helical" evidence="8">
    <location>
        <begin position="87"/>
        <end position="110"/>
    </location>
</feature>
<dbReference type="InterPro" id="IPR010065">
    <property type="entry name" value="AA_ABC_transptr_permease_3TM"/>
</dbReference>
<keyword evidence="3 8" id="KW-0813">Transport</keyword>
<dbReference type="CDD" id="cd06261">
    <property type="entry name" value="TM_PBP2"/>
    <property type="match status" value="1"/>
</dbReference>
<dbReference type="InterPro" id="IPR043429">
    <property type="entry name" value="ArtM/GltK/GlnP/TcyL/YhdX-like"/>
</dbReference>
<dbReference type="PANTHER" id="PTHR30614">
    <property type="entry name" value="MEMBRANE COMPONENT OF AMINO ACID ABC TRANSPORTER"/>
    <property type="match status" value="1"/>
</dbReference>
<gene>
    <name evidence="10" type="ORF">AWB82_03298</name>
</gene>
<dbReference type="PROSITE" id="PS50928">
    <property type="entry name" value="ABC_TM1"/>
    <property type="match status" value="1"/>
</dbReference>
<dbReference type="STRING" id="1777143.AWB82_03298"/>
<organism evidence="10 11">
    <name type="scientific">Caballeronia glebae</name>
    <dbReference type="NCBI Taxonomy" id="1777143"/>
    <lineage>
        <taxon>Bacteria</taxon>
        <taxon>Pseudomonadati</taxon>
        <taxon>Pseudomonadota</taxon>
        <taxon>Betaproteobacteria</taxon>
        <taxon>Burkholderiales</taxon>
        <taxon>Burkholderiaceae</taxon>
        <taxon>Caballeronia</taxon>
    </lineage>
</organism>
<proteinExistence type="inferred from homology"/>
<keyword evidence="4" id="KW-1003">Cell membrane</keyword>
<feature type="transmembrane region" description="Helical" evidence="8">
    <location>
        <begin position="131"/>
        <end position="150"/>
    </location>
</feature>
<dbReference type="Gene3D" id="1.10.3720.10">
    <property type="entry name" value="MetI-like"/>
    <property type="match status" value="1"/>
</dbReference>
<dbReference type="InterPro" id="IPR035906">
    <property type="entry name" value="MetI-like_sf"/>
</dbReference>
<comment type="caution">
    <text evidence="10">The sequence shown here is derived from an EMBL/GenBank/DDBJ whole genome shotgun (WGS) entry which is preliminary data.</text>
</comment>
<accession>A0A158B044</accession>